<dbReference type="Proteomes" id="UP000315496">
    <property type="component" value="Chromosome 5"/>
</dbReference>
<dbReference type="VEuPathDB" id="GiardiaDB:GMRT_13307"/>
<gene>
    <name evidence="1" type="ORF">GMRT_13307</name>
</gene>
<sequence length="440" mass="49262">MEFAITLELFPEELPSSEHGVLGRVEVQGAGMDALRARHFICTAATHSMSMTVHMHTKRDELVVQLYLIVEWPTGMSLESICRDHSILIGESRTRISTLLFQDASSELLISPMEYVCKNEAIGTLTVQPVYDIKQTSYVRVECAVLAGERVRGLRLALRSQDGEGKTFEHSGHPTDTSLTFQIPEPLIWYSSYHADLSFEQRLLKLSRIGVCPPGSISFDIPRNLLSLLTPKKSIQRCDGESDLLLSITLSLVKANCHTLEGLDAYLFIEASVALHYELELMKPGGSGKTYLQTLHGYLTSSGLRVHLFHPQLNDCISLDDYNWSRRGVFLEDLLQFMEYASSRCSLDTSSCICLILSEKGILAEALDILLAAFPRVIFFLLHTVSPETLLTTRASDYRNAIFVERGKMARSLFETTCRRHAACVRLPPTTRCSCGFCQI</sequence>
<proteinExistence type="predicted"/>
<accession>A0A4Z1SL96</accession>
<protein>
    <submittedName>
        <fullName evidence="1">Uncharacterized protein</fullName>
    </submittedName>
</protein>
<evidence type="ECO:0000313" key="2">
    <source>
        <dbReference type="Proteomes" id="UP000315496"/>
    </source>
</evidence>
<dbReference type="EMBL" id="VDLU01000005">
    <property type="protein sequence ID" value="TNJ26270.1"/>
    <property type="molecule type" value="Genomic_DNA"/>
</dbReference>
<organism evidence="1 2">
    <name type="scientific">Giardia muris</name>
    <dbReference type="NCBI Taxonomy" id="5742"/>
    <lineage>
        <taxon>Eukaryota</taxon>
        <taxon>Metamonada</taxon>
        <taxon>Diplomonadida</taxon>
        <taxon>Hexamitidae</taxon>
        <taxon>Giardiinae</taxon>
        <taxon>Giardia</taxon>
    </lineage>
</organism>
<reference evidence="1 2" key="1">
    <citation type="submission" date="2019-05" db="EMBL/GenBank/DDBJ databases">
        <title>The compact genome of Giardia muris reveals important steps in the evolution of intestinal protozoan parasites.</title>
        <authorList>
            <person name="Xu F."/>
            <person name="Jimenez-Gonzalez A."/>
            <person name="Einarsson E."/>
            <person name="Astvaldsson A."/>
            <person name="Peirasmaki D."/>
            <person name="Eckmann L."/>
            <person name="Andersson J.O."/>
            <person name="Svard S.G."/>
            <person name="Jerlstrom-Hultqvist J."/>
        </authorList>
    </citation>
    <scope>NUCLEOTIDE SEQUENCE [LARGE SCALE GENOMIC DNA]</scope>
    <source>
        <strain evidence="1 2">Roberts-Thomson</strain>
    </source>
</reference>
<dbReference type="AlphaFoldDB" id="A0A4Z1SL96"/>
<evidence type="ECO:0000313" key="1">
    <source>
        <dbReference type="EMBL" id="TNJ26270.1"/>
    </source>
</evidence>
<name>A0A4Z1SL96_GIAMU</name>
<keyword evidence="2" id="KW-1185">Reference proteome</keyword>
<comment type="caution">
    <text evidence="1">The sequence shown here is derived from an EMBL/GenBank/DDBJ whole genome shotgun (WGS) entry which is preliminary data.</text>
</comment>